<dbReference type="Gene3D" id="1.10.10.970">
    <property type="entry name" value="RNA 2'-phosphotransferase, Tpt1/KptA family, N-terminal domain"/>
    <property type="match status" value="1"/>
</dbReference>
<evidence type="ECO:0000313" key="8">
    <source>
        <dbReference type="EMBL" id="KAF4625690.1"/>
    </source>
</evidence>
<accession>A0A8H4RBC5</accession>
<feature type="region of interest" description="Disordered" evidence="7">
    <location>
        <begin position="334"/>
        <end position="379"/>
    </location>
</feature>
<feature type="region of interest" description="Disordered" evidence="7">
    <location>
        <begin position="162"/>
        <end position="183"/>
    </location>
</feature>
<dbReference type="OrthoDB" id="419694at2759"/>
<evidence type="ECO:0000256" key="2">
    <source>
        <dbReference type="ARBA" id="ARBA00009836"/>
    </source>
</evidence>
<organism evidence="8 9">
    <name type="scientific">Cudoniella acicularis</name>
    <dbReference type="NCBI Taxonomy" id="354080"/>
    <lineage>
        <taxon>Eukaryota</taxon>
        <taxon>Fungi</taxon>
        <taxon>Dikarya</taxon>
        <taxon>Ascomycota</taxon>
        <taxon>Pezizomycotina</taxon>
        <taxon>Leotiomycetes</taxon>
        <taxon>Helotiales</taxon>
        <taxon>Tricladiaceae</taxon>
        <taxon>Cudoniella</taxon>
    </lineage>
</organism>
<name>A0A8H4RBC5_9HELO</name>
<feature type="compositionally biased region" description="Gly residues" evidence="7">
    <location>
        <begin position="78"/>
        <end position="89"/>
    </location>
</feature>
<dbReference type="Proteomes" id="UP000566819">
    <property type="component" value="Unassembled WGS sequence"/>
</dbReference>
<dbReference type="PANTHER" id="PTHR12684:SF2">
    <property type="entry name" value="TRNA 2'-PHOSPHOTRANSFERASE 1"/>
    <property type="match status" value="1"/>
</dbReference>
<sequence length="379" mass="41389">MLKRIFQTRRLPQGNSRLSTRSKRYFRKDPRESIGNMADSKAEQDLGSLPEGIDAEERFHARGNQRGGGRGRGKGGRGGRGGGGGGGGTMNREVSVSKALSKLLRHAAEDAGVKLDEEGYARLDQVESRHFEQADSNQMKWQRLKSLHVTFADIRTAVTDNEKQRFSMKPNPFLPTPPNPNSEDPSDWVIRANQGHSIAVDAAALLKPITLEAGNVPEIVVHGTYFAFYQAIVQSGGLKKMGRTHIHFSTGLPEDKQGVISGMRKDAELLIYVDIRKSLEDGKTLWWISENGVVLTEGDDSGVLSTDYWKKVVGRNEKAVGVLWEDGEEVAELPASLKNSKAPVGKGVSQRGRSQGRKRGGKGQGENGGPSTEGHENEP</sequence>
<evidence type="ECO:0000256" key="6">
    <source>
        <dbReference type="ARBA" id="ARBA00047949"/>
    </source>
</evidence>
<keyword evidence="9" id="KW-1185">Reference proteome</keyword>
<comment type="similarity">
    <text evidence="2">Belongs to the KptA/TPT1 family.</text>
</comment>
<evidence type="ECO:0000256" key="3">
    <source>
        <dbReference type="ARBA" id="ARBA00012007"/>
    </source>
</evidence>
<dbReference type="EMBL" id="JAAMPI010001317">
    <property type="protein sequence ID" value="KAF4625690.1"/>
    <property type="molecule type" value="Genomic_DNA"/>
</dbReference>
<feature type="region of interest" description="Disordered" evidence="7">
    <location>
        <begin position="1"/>
        <end position="92"/>
    </location>
</feature>
<evidence type="ECO:0000313" key="9">
    <source>
        <dbReference type="Proteomes" id="UP000566819"/>
    </source>
</evidence>
<dbReference type="Gene3D" id="3.20.170.30">
    <property type="match status" value="1"/>
</dbReference>
<comment type="catalytic activity">
    <reaction evidence="6">
        <text>2'-phospho-[ligated tRNA] + NAD(+) = mature tRNA + ADP-alpha-D-ribose 1'',2''-cyclic phosphate + nicotinamide</text>
        <dbReference type="Rhea" id="RHEA:23324"/>
        <dbReference type="Rhea" id="RHEA-COMP:11106"/>
        <dbReference type="Rhea" id="RHEA-COMP:11107"/>
        <dbReference type="ChEBI" id="CHEBI:17154"/>
        <dbReference type="ChEBI" id="CHEBI:57540"/>
        <dbReference type="ChEBI" id="CHEBI:76596"/>
        <dbReference type="ChEBI" id="CHEBI:82883"/>
        <dbReference type="ChEBI" id="CHEBI:85027"/>
        <dbReference type="EC" id="2.7.1.160"/>
    </reaction>
</comment>
<comment type="function">
    <text evidence="1">Catalyzes the last step of tRNA splicing, the transfer of the splice junction 2'-phosphate from ligated tRNA to NAD to produce ADP-ribose 1''-2'' cyclic phosphate.</text>
</comment>
<dbReference type="GO" id="GO:0006388">
    <property type="term" value="P:tRNA splicing, via endonucleolytic cleavage and ligation"/>
    <property type="evidence" value="ECO:0007669"/>
    <property type="project" value="TreeGrafter"/>
</dbReference>
<dbReference type="Pfam" id="PF01885">
    <property type="entry name" value="PTS_2-RNA"/>
    <property type="match status" value="1"/>
</dbReference>
<dbReference type="InterPro" id="IPR042081">
    <property type="entry name" value="RNA_2'-PTrans_C"/>
</dbReference>
<evidence type="ECO:0000256" key="5">
    <source>
        <dbReference type="ARBA" id="ARBA00023027"/>
    </source>
</evidence>
<dbReference type="InterPro" id="IPR002745">
    <property type="entry name" value="Ptrans_KptA/Tpt1"/>
</dbReference>
<dbReference type="GO" id="GO:0000215">
    <property type="term" value="F:tRNA 2'-phosphotransferase activity"/>
    <property type="evidence" value="ECO:0007669"/>
    <property type="project" value="UniProtKB-EC"/>
</dbReference>
<protein>
    <recommendedName>
        <fullName evidence="3">2'-phosphotransferase</fullName>
        <ecNumber evidence="3">2.7.1.160</ecNumber>
    </recommendedName>
</protein>
<comment type="caution">
    <text evidence="8">The sequence shown here is derived from an EMBL/GenBank/DDBJ whole genome shotgun (WGS) entry which is preliminary data.</text>
</comment>
<dbReference type="PANTHER" id="PTHR12684">
    <property type="entry name" value="PUTATIVE PHOSPHOTRANSFERASE"/>
    <property type="match status" value="1"/>
</dbReference>
<keyword evidence="4" id="KW-0808">Transferase</keyword>
<evidence type="ECO:0000256" key="4">
    <source>
        <dbReference type="ARBA" id="ARBA00022679"/>
    </source>
</evidence>
<evidence type="ECO:0000256" key="7">
    <source>
        <dbReference type="SAM" id="MobiDB-lite"/>
    </source>
</evidence>
<evidence type="ECO:0000256" key="1">
    <source>
        <dbReference type="ARBA" id="ARBA00003343"/>
    </source>
</evidence>
<proteinExistence type="inferred from homology"/>
<dbReference type="AlphaFoldDB" id="A0A8H4RBC5"/>
<dbReference type="SUPFAM" id="SSF56399">
    <property type="entry name" value="ADP-ribosylation"/>
    <property type="match status" value="1"/>
</dbReference>
<dbReference type="InterPro" id="IPR042080">
    <property type="entry name" value="RNA_2'-PTrans_N"/>
</dbReference>
<keyword evidence="5" id="KW-0520">NAD</keyword>
<reference evidence="8 9" key="1">
    <citation type="submission" date="2020-03" db="EMBL/GenBank/DDBJ databases">
        <title>Draft Genome Sequence of Cudoniella acicularis.</title>
        <authorList>
            <person name="Buettner E."/>
            <person name="Kellner H."/>
        </authorList>
    </citation>
    <scope>NUCLEOTIDE SEQUENCE [LARGE SCALE GENOMIC DNA]</scope>
    <source>
        <strain evidence="8 9">DSM 108380</strain>
    </source>
</reference>
<gene>
    <name evidence="8" type="ORF">G7Y89_g12473</name>
</gene>
<dbReference type="EC" id="2.7.1.160" evidence="3"/>